<protein>
    <submittedName>
        <fullName evidence="1">Uncharacterized protein</fullName>
    </submittedName>
</protein>
<reference evidence="1 2" key="1">
    <citation type="journal article" date="2021" name="Sci. Rep.">
        <title>Genome analysis of a halophilic bacterium Halomonas malpeensis YU-PRIM-29(T) reveals its exopolysaccharide and pigment producing capabilities.</title>
        <authorList>
            <person name="Athmika"/>
            <person name="Ghate S.D."/>
            <person name="Arun A.B."/>
            <person name="Rao S.S."/>
            <person name="Kumar S.T.A."/>
            <person name="Kandiyil M.K."/>
            <person name="Saptami K."/>
            <person name="Rekha P.D."/>
        </authorList>
    </citation>
    <scope>NUCLEOTIDE SEQUENCE [LARGE SCALE GENOMIC DNA]</scope>
    <source>
        <strain evidence="2">prim 29</strain>
    </source>
</reference>
<dbReference type="Proteomes" id="UP001319882">
    <property type="component" value="Unassembled WGS sequence"/>
</dbReference>
<evidence type="ECO:0000313" key="2">
    <source>
        <dbReference type="Proteomes" id="UP001319882"/>
    </source>
</evidence>
<dbReference type="EMBL" id="WHVL01000003">
    <property type="protein sequence ID" value="MCB8889391.1"/>
    <property type="molecule type" value="Genomic_DNA"/>
</dbReference>
<proteinExistence type="predicted"/>
<name>A0ABS8DSU6_9GAMM</name>
<gene>
    <name evidence="1" type="ORF">GEV37_09730</name>
</gene>
<dbReference type="RefSeq" id="WP_227390048.1">
    <property type="nucleotide sequence ID" value="NZ_JBHSCJ010000004.1"/>
</dbReference>
<organism evidence="1 2">
    <name type="scientific">Vreelandella malpeensis</name>
    <dbReference type="NCBI Taxonomy" id="1172368"/>
    <lineage>
        <taxon>Bacteria</taxon>
        <taxon>Pseudomonadati</taxon>
        <taxon>Pseudomonadota</taxon>
        <taxon>Gammaproteobacteria</taxon>
        <taxon>Oceanospirillales</taxon>
        <taxon>Halomonadaceae</taxon>
        <taxon>Vreelandella</taxon>
    </lineage>
</organism>
<accession>A0ABS8DSU6</accession>
<keyword evidence="2" id="KW-1185">Reference proteome</keyword>
<comment type="caution">
    <text evidence="1">The sequence shown here is derived from an EMBL/GenBank/DDBJ whole genome shotgun (WGS) entry which is preliminary data.</text>
</comment>
<sequence length="79" mass="8592">MMIVELVDGDDFRAGLRGLGIEIAEGATPDECACRALEAHRARPVEGLEAYLRELDRQDVVLPEVRQAIARHLGGVIPA</sequence>
<evidence type="ECO:0000313" key="1">
    <source>
        <dbReference type="EMBL" id="MCB8889391.1"/>
    </source>
</evidence>